<keyword evidence="4 8" id="KW-0812">Transmembrane</keyword>
<dbReference type="InterPro" id="IPR036259">
    <property type="entry name" value="MFS_trans_sf"/>
</dbReference>
<feature type="transmembrane region" description="Helical" evidence="8">
    <location>
        <begin position="59"/>
        <end position="82"/>
    </location>
</feature>
<reference evidence="10" key="1">
    <citation type="submission" date="2021-12" db="EMBL/GenBank/DDBJ databases">
        <title>Convergent genome expansion in fungi linked to evolution of root-endophyte symbiosis.</title>
        <authorList>
            <consortium name="DOE Joint Genome Institute"/>
            <person name="Ke Y.-H."/>
            <person name="Bonito G."/>
            <person name="Liao H.-L."/>
            <person name="Looney B."/>
            <person name="Rojas-Flechas A."/>
            <person name="Nash J."/>
            <person name="Hameed K."/>
            <person name="Schadt C."/>
            <person name="Martin F."/>
            <person name="Crous P.W."/>
            <person name="Miettinen O."/>
            <person name="Magnuson J.K."/>
            <person name="Labbe J."/>
            <person name="Jacobson D."/>
            <person name="Doktycz M.J."/>
            <person name="Veneault-Fourrey C."/>
            <person name="Kuo A."/>
            <person name="Mondo S."/>
            <person name="Calhoun S."/>
            <person name="Riley R."/>
            <person name="Ohm R."/>
            <person name="LaButti K."/>
            <person name="Andreopoulos B."/>
            <person name="Pangilinan J."/>
            <person name="Nolan M."/>
            <person name="Tritt A."/>
            <person name="Clum A."/>
            <person name="Lipzen A."/>
            <person name="Daum C."/>
            <person name="Barry K."/>
            <person name="Grigoriev I.V."/>
            <person name="Vilgalys R."/>
        </authorList>
    </citation>
    <scope>NUCLEOTIDE SEQUENCE</scope>
    <source>
        <strain evidence="10">PMI_201</strain>
    </source>
</reference>
<feature type="transmembrane region" description="Helical" evidence="8">
    <location>
        <begin position="274"/>
        <end position="296"/>
    </location>
</feature>
<comment type="subcellular location">
    <subcellularLocation>
        <location evidence="1">Membrane</location>
        <topology evidence="1">Multi-pass membrane protein</topology>
    </subcellularLocation>
</comment>
<comment type="caution">
    <text evidence="10">The sequence shown here is derived from an EMBL/GenBank/DDBJ whole genome shotgun (WGS) entry which is preliminary data.</text>
</comment>
<protein>
    <submittedName>
        <fullName evidence="10">Hexose transporter-like protein</fullName>
    </submittedName>
</protein>
<keyword evidence="5 8" id="KW-1133">Transmembrane helix</keyword>
<feature type="transmembrane region" description="Helical" evidence="8">
    <location>
        <begin position="343"/>
        <end position="364"/>
    </location>
</feature>
<proteinExistence type="inferred from homology"/>
<feature type="transmembrane region" description="Helical" evidence="8">
    <location>
        <begin position="412"/>
        <end position="432"/>
    </location>
</feature>
<evidence type="ECO:0000256" key="1">
    <source>
        <dbReference type="ARBA" id="ARBA00004141"/>
    </source>
</evidence>
<dbReference type="GO" id="GO:0005351">
    <property type="term" value="F:carbohydrate:proton symporter activity"/>
    <property type="evidence" value="ECO:0007669"/>
    <property type="project" value="TreeGrafter"/>
</dbReference>
<evidence type="ECO:0000256" key="2">
    <source>
        <dbReference type="ARBA" id="ARBA00010992"/>
    </source>
</evidence>
<keyword evidence="11" id="KW-1185">Reference proteome</keyword>
<evidence type="ECO:0000256" key="7">
    <source>
        <dbReference type="RuleBase" id="RU003346"/>
    </source>
</evidence>
<evidence type="ECO:0000256" key="5">
    <source>
        <dbReference type="ARBA" id="ARBA00022989"/>
    </source>
</evidence>
<dbReference type="NCBIfam" id="TIGR00879">
    <property type="entry name" value="SP"/>
    <property type="match status" value="1"/>
</dbReference>
<dbReference type="Pfam" id="PF00083">
    <property type="entry name" value="Sugar_tr"/>
    <property type="match status" value="1"/>
</dbReference>
<dbReference type="PANTHER" id="PTHR48022:SF31">
    <property type="entry name" value="HEXOSE TRANSPORTER"/>
    <property type="match status" value="1"/>
</dbReference>
<feature type="transmembrane region" description="Helical" evidence="8">
    <location>
        <begin position="118"/>
        <end position="140"/>
    </location>
</feature>
<feature type="transmembrane region" description="Helical" evidence="8">
    <location>
        <begin position="181"/>
        <end position="204"/>
    </location>
</feature>
<accession>A0AAD4KJ11</accession>
<dbReference type="FunFam" id="1.20.1250.20:FF:000134">
    <property type="entry name" value="MFS sugar transporter protein"/>
    <property type="match status" value="1"/>
</dbReference>
<feature type="transmembrane region" description="Helical" evidence="8">
    <location>
        <begin position="152"/>
        <end position="175"/>
    </location>
</feature>
<dbReference type="Gene3D" id="1.20.1250.20">
    <property type="entry name" value="MFS general substrate transporter like domains"/>
    <property type="match status" value="1"/>
</dbReference>
<name>A0AAD4KJ11_9EURO</name>
<dbReference type="RefSeq" id="XP_046065792.1">
    <property type="nucleotide sequence ID" value="XM_046218788.1"/>
</dbReference>
<dbReference type="InterPro" id="IPR005829">
    <property type="entry name" value="Sugar_transporter_CS"/>
</dbReference>
<feature type="transmembrane region" description="Helical" evidence="8">
    <location>
        <begin position="21"/>
        <end position="39"/>
    </location>
</feature>
<evidence type="ECO:0000256" key="8">
    <source>
        <dbReference type="SAM" id="Phobius"/>
    </source>
</evidence>
<dbReference type="GO" id="GO:0016020">
    <property type="term" value="C:membrane"/>
    <property type="evidence" value="ECO:0007669"/>
    <property type="project" value="UniProtKB-SubCell"/>
</dbReference>
<dbReference type="AlphaFoldDB" id="A0AAD4KJ11"/>
<evidence type="ECO:0000256" key="3">
    <source>
        <dbReference type="ARBA" id="ARBA00022448"/>
    </source>
</evidence>
<dbReference type="Proteomes" id="UP001201262">
    <property type="component" value="Unassembled WGS sequence"/>
</dbReference>
<feature type="transmembrane region" description="Helical" evidence="8">
    <location>
        <begin position="316"/>
        <end position="336"/>
    </location>
</feature>
<evidence type="ECO:0000313" key="10">
    <source>
        <dbReference type="EMBL" id="KAH8689438.1"/>
    </source>
</evidence>
<feature type="transmembrane region" description="Helical" evidence="8">
    <location>
        <begin position="370"/>
        <end position="391"/>
    </location>
</feature>
<organism evidence="10 11">
    <name type="scientific">Talaromyces proteolyticus</name>
    <dbReference type="NCBI Taxonomy" id="1131652"/>
    <lineage>
        <taxon>Eukaryota</taxon>
        <taxon>Fungi</taxon>
        <taxon>Dikarya</taxon>
        <taxon>Ascomycota</taxon>
        <taxon>Pezizomycotina</taxon>
        <taxon>Eurotiomycetes</taxon>
        <taxon>Eurotiomycetidae</taxon>
        <taxon>Eurotiales</taxon>
        <taxon>Trichocomaceae</taxon>
        <taxon>Talaromyces</taxon>
        <taxon>Talaromyces sect. Bacilispori</taxon>
    </lineage>
</organism>
<evidence type="ECO:0000256" key="6">
    <source>
        <dbReference type="ARBA" id="ARBA00023136"/>
    </source>
</evidence>
<dbReference type="PROSITE" id="PS50850">
    <property type="entry name" value="MFS"/>
    <property type="match status" value="1"/>
</dbReference>
<dbReference type="PRINTS" id="PR00171">
    <property type="entry name" value="SUGRTRNSPORT"/>
</dbReference>
<dbReference type="InterPro" id="IPR005828">
    <property type="entry name" value="MFS_sugar_transport-like"/>
</dbReference>
<dbReference type="PANTHER" id="PTHR48022">
    <property type="entry name" value="PLASTIDIC GLUCOSE TRANSPORTER 4"/>
    <property type="match status" value="1"/>
</dbReference>
<dbReference type="PROSITE" id="PS00216">
    <property type="entry name" value="SUGAR_TRANSPORT_1"/>
    <property type="match status" value="1"/>
</dbReference>
<keyword evidence="6 8" id="KW-0472">Membrane</keyword>
<keyword evidence="3 7" id="KW-0813">Transport</keyword>
<gene>
    <name evidence="10" type="ORF">BGW36DRAFT_401806</name>
</gene>
<evidence type="ECO:0000313" key="11">
    <source>
        <dbReference type="Proteomes" id="UP001201262"/>
    </source>
</evidence>
<dbReference type="InterPro" id="IPR003663">
    <property type="entry name" value="Sugar/inositol_transpt"/>
</dbReference>
<dbReference type="SUPFAM" id="SSF103473">
    <property type="entry name" value="MFS general substrate transporter"/>
    <property type="match status" value="1"/>
</dbReference>
<dbReference type="GeneID" id="70249075"/>
<feature type="transmembrane region" description="Helical" evidence="8">
    <location>
        <begin position="94"/>
        <end position="112"/>
    </location>
</feature>
<dbReference type="EMBL" id="JAJTJA010000015">
    <property type="protein sequence ID" value="KAH8689438.1"/>
    <property type="molecule type" value="Genomic_DNA"/>
</dbReference>
<dbReference type="InterPro" id="IPR050360">
    <property type="entry name" value="MFS_Sugar_Transporters"/>
</dbReference>
<feature type="domain" description="Major facilitator superfamily (MFS) profile" evidence="9">
    <location>
        <begin position="26"/>
        <end position="463"/>
    </location>
</feature>
<sequence>MAGHTLQRRYVSRLVPKNPKITTVLLLAAAVVNSATLGYDSSMLNGLNILPQYKEYFHLNTATTGLNTAASWIGSILGCFLIQPVPDYFGRKTAILVSAIICFVGCIIQSAAQNIVMFVVGRIIVGLGAQISSGACPVLIGEILPPSKRGFVLGFFFSCFYVGSLVAAGINYRFADISNTWSWRIPSILQCVPSLLSILILPFIPESPRWLLLQGKREEAKEILAVVNGEDDIDNPQLTNLFNNIDAVLTREKEKFPRNPWIELVSTKANLRRLGIIISFGVMIELLGNFVISYYLGNMLTLAGITDPTTQLQINVILSCWSLVVAIVGSFLLDIWGRRPQTLTAIVCMIVSLFIFGGLTKVYGTGQDKSGIYGTIAMLFLFQGFYSIAITPMTSVYPTEVLPIKIRNAGIAVFRFLDSGFGLMASFSMSFAMENLGWKFYFINAAYNLVFLGAVYFLWVETARVPLEEVLIQERWIMISTAIESWFAILGTNG</sequence>
<comment type="similarity">
    <text evidence="2 7">Belongs to the major facilitator superfamily. Sugar transporter (TC 2.A.1.1) family.</text>
</comment>
<evidence type="ECO:0000256" key="4">
    <source>
        <dbReference type="ARBA" id="ARBA00022692"/>
    </source>
</evidence>
<feature type="transmembrane region" description="Helical" evidence="8">
    <location>
        <begin position="438"/>
        <end position="459"/>
    </location>
</feature>
<evidence type="ECO:0000259" key="9">
    <source>
        <dbReference type="PROSITE" id="PS50850"/>
    </source>
</evidence>
<dbReference type="InterPro" id="IPR020846">
    <property type="entry name" value="MFS_dom"/>
</dbReference>